<organism evidence="2 4">
    <name type="scientific">Sphingomonas koreensis</name>
    <dbReference type="NCBI Taxonomy" id="93064"/>
    <lineage>
        <taxon>Bacteria</taxon>
        <taxon>Pseudomonadati</taxon>
        <taxon>Pseudomonadota</taxon>
        <taxon>Alphaproteobacteria</taxon>
        <taxon>Sphingomonadales</taxon>
        <taxon>Sphingomonadaceae</taxon>
        <taxon>Sphingomonas</taxon>
    </lineage>
</organism>
<evidence type="ECO:0000313" key="2">
    <source>
        <dbReference type="EMBL" id="APR54342.1"/>
    </source>
</evidence>
<dbReference type="EMBL" id="QQWO01000010">
    <property type="protein sequence ID" value="RSV02096.1"/>
    <property type="molecule type" value="Genomic_DNA"/>
</dbReference>
<keyword evidence="1" id="KW-0732">Signal</keyword>
<evidence type="ECO:0000313" key="5">
    <source>
        <dbReference type="Proteomes" id="UP000286681"/>
    </source>
</evidence>
<feature type="chain" id="PRO_5041797963" description="Argininosuccinate lyase" evidence="1">
    <location>
        <begin position="28"/>
        <end position="68"/>
    </location>
</feature>
<protein>
    <recommendedName>
        <fullName evidence="6">Argininosuccinate lyase</fullName>
    </recommendedName>
</protein>
<evidence type="ECO:0000313" key="4">
    <source>
        <dbReference type="Proteomes" id="UP000185161"/>
    </source>
</evidence>
<reference evidence="2" key="1">
    <citation type="submission" date="2016-12" db="EMBL/GenBank/DDBJ databases">
        <title>Whole genome sequencing of Sphingomonas koreensis.</title>
        <authorList>
            <person name="Conlan S."/>
            <person name="Thomas P.J."/>
            <person name="Mullikin J."/>
            <person name="Palmore T.N."/>
            <person name="Frank K.M."/>
            <person name="Segre J.A."/>
        </authorList>
    </citation>
    <scope>NUCLEOTIDE SEQUENCE</scope>
    <source>
        <strain evidence="2">ABOJV</strain>
    </source>
</reference>
<evidence type="ECO:0008006" key="6">
    <source>
        <dbReference type="Google" id="ProtNLM"/>
    </source>
</evidence>
<sequence length="68" mass="6929">MAAPPVLPVDRGAVMRALLFLPLALLAACNSADDTTGVTADEAAQLNAAADMLDINATEPTPPPAEEK</sequence>
<dbReference type="STRING" id="93064.BRX40_19705"/>
<evidence type="ECO:0000256" key="1">
    <source>
        <dbReference type="SAM" id="SignalP"/>
    </source>
</evidence>
<feature type="signal peptide" evidence="1">
    <location>
        <begin position="1"/>
        <end position="27"/>
    </location>
</feature>
<evidence type="ECO:0000313" key="3">
    <source>
        <dbReference type="EMBL" id="RSV02096.1"/>
    </source>
</evidence>
<accession>A0A1L6JEI6</accession>
<gene>
    <name evidence="2" type="ORF">BRX40_19705</name>
    <name evidence="3" type="ORF">CA257_12955</name>
</gene>
<dbReference type="KEGG" id="skr:BRX40_19705"/>
<dbReference type="Proteomes" id="UP000286681">
    <property type="component" value="Unassembled WGS sequence"/>
</dbReference>
<dbReference type="Proteomes" id="UP000185161">
    <property type="component" value="Chromosome"/>
</dbReference>
<dbReference type="AlphaFoldDB" id="A0A1L6JEI6"/>
<name>A0A1L6JEI6_9SPHN</name>
<reference evidence="3 5" key="3">
    <citation type="submission" date="2018-07" db="EMBL/GenBank/DDBJ databases">
        <title>Genomic and Epidemiologic Investigation of an Indolent Hospital Outbreak.</title>
        <authorList>
            <person name="Johnson R.C."/>
            <person name="Deming C."/>
            <person name="Conlan S."/>
            <person name="Zellmer C.J."/>
            <person name="Michelin A.V."/>
            <person name="Lee-Lin S."/>
            <person name="Thomas P.J."/>
            <person name="Park M."/>
            <person name="Weingarten R.A."/>
            <person name="Less J."/>
            <person name="Dekker J.P."/>
            <person name="Frank K.M."/>
            <person name="Musser K.A."/>
            <person name="Mcquiston J.R."/>
            <person name="Henderson D.K."/>
            <person name="Lau A.F."/>
            <person name="Palmore T.N."/>
            <person name="Segre J.A."/>
        </authorList>
    </citation>
    <scope>NUCLEOTIDE SEQUENCE [LARGE SCALE GENOMIC DNA]</scope>
    <source>
        <strain evidence="3 5">SK-NIH.Env10_0317</strain>
    </source>
</reference>
<reference evidence="4" key="2">
    <citation type="submission" date="2016-12" db="EMBL/GenBank/DDBJ databases">
        <title>Whole genome sequencing of Sphingomonas sp. ABOJV.</title>
        <authorList>
            <person name="Conlan S."/>
            <person name="Thomas P.J."/>
            <person name="Mullikin J."/>
            <person name="Palmore T.N."/>
            <person name="Frank K.M."/>
            <person name="Segre J.A."/>
        </authorList>
    </citation>
    <scope>NUCLEOTIDE SEQUENCE [LARGE SCALE GENOMIC DNA]</scope>
    <source>
        <strain evidence="4">ABOJV</strain>
    </source>
</reference>
<proteinExistence type="predicted"/>
<keyword evidence="4" id="KW-1185">Reference proteome</keyword>
<dbReference type="EMBL" id="CP018820">
    <property type="protein sequence ID" value="APR54342.1"/>
    <property type="molecule type" value="Genomic_DNA"/>
</dbReference>